<dbReference type="Gene3D" id="3.40.50.300">
    <property type="entry name" value="P-loop containing nucleotide triphosphate hydrolases"/>
    <property type="match status" value="1"/>
</dbReference>
<evidence type="ECO:0000256" key="6">
    <source>
        <dbReference type="ARBA" id="ARBA00022741"/>
    </source>
</evidence>
<dbReference type="Pfam" id="PF13177">
    <property type="entry name" value="DNA_pol3_delta2"/>
    <property type="match status" value="1"/>
</dbReference>
<dbReference type="GO" id="GO:0003677">
    <property type="term" value="F:DNA binding"/>
    <property type="evidence" value="ECO:0007669"/>
    <property type="project" value="InterPro"/>
</dbReference>
<evidence type="ECO:0000313" key="13">
    <source>
        <dbReference type="EMBL" id="OGC63348.1"/>
    </source>
</evidence>
<evidence type="ECO:0000256" key="1">
    <source>
        <dbReference type="ARBA" id="ARBA00006360"/>
    </source>
</evidence>
<accession>A0A1F4W242</accession>
<keyword evidence="7" id="KW-0862">Zinc</keyword>
<dbReference type="Gene3D" id="1.10.8.60">
    <property type="match status" value="1"/>
</dbReference>
<evidence type="ECO:0000256" key="2">
    <source>
        <dbReference type="ARBA" id="ARBA00022679"/>
    </source>
</evidence>
<comment type="caution">
    <text evidence="13">The sequence shown here is derived from an EMBL/GenBank/DDBJ whole genome shotgun (WGS) entry which is preliminary data.</text>
</comment>
<dbReference type="InterPro" id="IPR003593">
    <property type="entry name" value="AAA+_ATPase"/>
</dbReference>
<dbReference type="GO" id="GO:0046872">
    <property type="term" value="F:metal ion binding"/>
    <property type="evidence" value="ECO:0007669"/>
    <property type="project" value="UniProtKB-KW"/>
</dbReference>
<dbReference type="InterPro" id="IPR050238">
    <property type="entry name" value="DNA_Rep/Repair_Clamp_Loader"/>
</dbReference>
<comment type="function">
    <text evidence="11">DNA polymerase III is a complex, multichain enzyme responsible for most of the replicative synthesis in bacteria. This DNA polymerase also exhibits 3' to 5' exonuclease activity.</text>
</comment>
<dbReference type="Pfam" id="PF12169">
    <property type="entry name" value="DNA_pol3_gamma3"/>
    <property type="match status" value="1"/>
</dbReference>
<dbReference type="InterPro" id="IPR012763">
    <property type="entry name" value="DNA_pol_III_sug/sutau_N"/>
</dbReference>
<evidence type="ECO:0000256" key="5">
    <source>
        <dbReference type="ARBA" id="ARBA00022723"/>
    </source>
</evidence>
<dbReference type="EC" id="2.7.7.7" evidence="11"/>
<dbReference type="Gene3D" id="1.20.272.10">
    <property type="match status" value="1"/>
</dbReference>
<reference evidence="13 14" key="1">
    <citation type="journal article" date="2016" name="Nat. Commun.">
        <title>Thousands of microbial genomes shed light on interconnected biogeochemical processes in an aquifer system.</title>
        <authorList>
            <person name="Anantharaman K."/>
            <person name="Brown C.T."/>
            <person name="Hug L.A."/>
            <person name="Sharon I."/>
            <person name="Castelle C.J."/>
            <person name="Probst A.J."/>
            <person name="Thomas B.C."/>
            <person name="Singh A."/>
            <person name="Wilkins M.J."/>
            <person name="Karaoz U."/>
            <person name="Brodie E.L."/>
            <person name="Williams K.H."/>
            <person name="Hubbard S.S."/>
            <person name="Banfield J.F."/>
        </authorList>
    </citation>
    <scope>NUCLEOTIDE SEQUENCE [LARGE SCALE GENOMIC DNA]</scope>
</reference>
<comment type="similarity">
    <text evidence="1 11">Belongs to the DnaX/STICHEL family.</text>
</comment>
<dbReference type="GO" id="GO:0006261">
    <property type="term" value="P:DNA-templated DNA replication"/>
    <property type="evidence" value="ECO:0007669"/>
    <property type="project" value="TreeGrafter"/>
</dbReference>
<keyword evidence="9 11" id="KW-0239">DNA-directed DNA polymerase</keyword>
<evidence type="ECO:0000256" key="8">
    <source>
        <dbReference type="ARBA" id="ARBA00022840"/>
    </source>
</evidence>
<evidence type="ECO:0000259" key="12">
    <source>
        <dbReference type="SMART" id="SM00382"/>
    </source>
</evidence>
<dbReference type="SUPFAM" id="SSF52540">
    <property type="entry name" value="P-loop containing nucleoside triphosphate hydrolases"/>
    <property type="match status" value="1"/>
</dbReference>
<dbReference type="InterPro" id="IPR027417">
    <property type="entry name" value="P-loop_NTPase"/>
</dbReference>
<dbReference type="GO" id="GO:0003887">
    <property type="term" value="F:DNA-directed DNA polymerase activity"/>
    <property type="evidence" value="ECO:0007669"/>
    <property type="project" value="UniProtKB-KW"/>
</dbReference>
<keyword evidence="8 11" id="KW-0067">ATP-binding</keyword>
<dbReference type="AlphaFoldDB" id="A0A1F4W242"/>
<dbReference type="Proteomes" id="UP000176614">
    <property type="component" value="Unassembled WGS sequence"/>
</dbReference>
<dbReference type="InterPro" id="IPR022754">
    <property type="entry name" value="DNA_pol_III_gamma-3"/>
</dbReference>
<evidence type="ECO:0000256" key="4">
    <source>
        <dbReference type="ARBA" id="ARBA00022705"/>
    </source>
</evidence>
<dbReference type="PRINTS" id="PR00300">
    <property type="entry name" value="CLPPROTEASEA"/>
</dbReference>
<dbReference type="PANTHER" id="PTHR11669:SF0">
    <property type="entry name" value="PROTEIN STICHEL-LIKE 2"/>
    <property type="match status" value="1"/>
</dbReference>
<dbReference type="NCBIfam" id="TIGR02397">
    <property type="entry name" value="dnaX_nterm"/>
    <property type="match status" value="1"/>
</dbReference>
<dbReference type="SMART" id="SM00382">
    <property type="entry name" value="AAA"/>
    <property type="match status" value="1"/>
</dbReference>
<evidence type="ECO:0000256" key="7">
    <source>
        <dbReference type="ARBA" id="ARBA00022833"/>
    </source>
</evidence>
<dbReference type="InterPro" id="IPR008921">
    <property type="entry name" value="DNA_pol3_clamp-load_cplx_C"/>
</dbReference>
<dbReference type="CDD" id="cd00009">
    <property type="entry name" value="AAA"/>
    <property type="match status" value="1"/>
</dbReference>
<proteinExistence type="inferred from homology"/>
<feature type="domain" description="AAA+ ATPase" evidence="12">
    <location>
        <begin position="33"/>
        <end position="176"/>
    </location>
</feature>
<dbReference type="FunFam" id="3.40.50.300:FF:000014">
    <property type="entry name" value="DNA polymerase III subunit gamma/tau"/>
    <property type="match status" value="1"/>
</dbReference>
<evidence type="ECO:0000256" key="9">
    <source>
        <dbReference type="ARBA" id="ARBA00022932"/>
    </source>
</evidence>
<comment type="catalytic activity">
    <reaction evidence="10 11">
        <text>DNA(n) + a 2'-deoxyribonucleoside 5'-triphosphate = DNA(n+1) + diphosphate</text>
        <dbReference type="Rhea" id="RHEA:22508"/>
        <dbReference type="Rhea" id="RHEA-COMP:17339"/>
        <dbReference type="Rhea" id="RHEA-COMP:17340"/>
        <dbReference type="ChEBI" id="CHEBI:33019"/>
        <dbReference type="ChEBI" id="CHEBI:61560"/>
        <dbReference type="ChEBI" id="CHEBI:173112"/>
        <dbReference type="EC" id="2.7.7.7"/>
    </reaction>
</comment>
<keyword evidence="2 11" id="KW-0808">Transferase</keyword>
<gene>
    <name evidence="11" type="primary">dnaX</name>
    <name evidence="13" type="ORF">A2264_01280</name>
</gene>
<keyword evidence="3 11" id="KW-0548">Nucleotidyltransferase</keyword>
<evidence type="ECO:0000256" key="11">
    <source>
        <dbReference type="RuleBase" id="RU364063"/>
    </source>
</evidence>
<keyword evidence="4 11" id="KW-0235">DNA replication</keyword>
<name>A0A1F4W242_UNCKA</name>
<dbReference type="InterPro" id="IPR001270">
    <property type="entry name" value="ClpA/B"/>
</dbReference>
<sequence>MFYTKYRPQKFSEVLKPNNVVEALVEQVKTNKVGHAYLLVGPRGTGKTTLARILAKAVNCENLNKNGDPCGKCGNCVSLQTGSFIDLMEIDAASNRGIDDIRDLRERVKLSPVMGKKKVYIVDEVHMLSQDAFNAFLKTLEEPPKNVIFILCTTEFHKVPDTIKSRCQVFRIKRASNAQIISKLELIAKEEDFVITPSDLKKIAVASSGGYRDAETLLEQVIEGGVSIDLLLSIGSRYKLSEFVSALVLADIKEAISYINGLYEEGMDLYSWTGEFLNYLRGLVFIKSGISTLEIELTEDEMQQFTKQADDVNLLWLVDAMEIFMGAQSEIKGSFIPQLPLEIAIARICGMGENPKSSNSSAIDKKPIIPVGRKEELAKKKVESPALSLNYLSEEWGNVVSRMNGVNSTISALLKTAKPVSIEGNKISLEVFYSFHKERLESSRNIQICEKLLDEIFSIPLTIQCCVNKEGRPKRVSPLEVGELTDRNIAPSTIDMNSVLDVLDGSLPLLS</sequence>
<dbReference type="PANTHER" id="PTHR11669">
    <property type="entry name" value="REPLICATION FACTOR C / DNA POLYMERASE III GAMMA-TAU SUBUNIT"/>
    <property type="match status" value="1"/>
</dbReference>
<dbReference type="EMBL" id="MEVT01000006">
    <property type="protein sequence ID" value="OGC63348.1"/>
    <property type="molecule type" value="Genomic_DNA"/>
</dbReference>
<keyword evidence="6 11" id="KW-0547">Nucleotide-binding</keyword>
<keyword evidence="5" id="KW-0479">Metal-binding</keyword>
<evidence type="ECO:0000256" key="3">
    <source>
        <dbReference type="ARBA" id="ARBA00022695"/>
    </source>
</evidence>
<protein>
    <recommendedName>
        <fullName evidence="11">DNA polymerase III subunit gamma/tau</fullName>
        <ecNumber evidence="11">2.7.7.7</ecNumber>
    </recommendedName>
</protein>
<evidence type="ECO:0000256" key="10">
    <source>
        <dbReference type="ARBA" id="ARBA00049244"/>
    </source>
</evidence>
<dbReference type="GO" id="GO:0005524">
    <property type="term" value="F:ATP binding"/>
    <property type="evidence" value="ECO:0007669"/>
    <property type="project" value="UniProtKB-KW"/>
</dbReference>
<organism evidence="13 14">
    <name type="scientific">candidate division WWE3 bacterium RIFOXYA2_FULL_46_9</name>
    <dbReference type="NCBI Taxonomy" id="1802636"/>
    <lineage>
        <taxon>Bacteria</taxon>
        <taxon>Katanobacteria</taxon>
    </lineage>
</organism>
<dbReference type="SUPFAM" id="SSF48019">
    <property type="entry name" value="post-AAA+ oligomerization domain-like"/>
    <property type="match status" value="1"/>
</dbReference>
<dbReference type="GO" id="GO:0009360">
    <property type="term" value="C:DNA polymerase III complex"/>
    <property type="evidence" value="ECO:0007669"/>
    <property type="project" value="InterPro"/>
</dbReference>
<comment type="subunit">
    <text evidence="11">DNA polymerase III contains a core (composed of alpha, epsilon and theta chains) that associates with a tau subunit. This core dimerizes to form the POLIII' complex. PolIII' associates with the gamma complex (composed of gamma, delta, delta', psi and chi chains) and with the beta chain to form the complete DNA polymerase III complex.</text>
</comment>
<evidence type="ECO:0000313" key="14">
    <source>
        <dbReference type="Proteomes" id="UP000176614"/>
    </source>
</evidence>